<evidence type="ECO:0000313" key="1">
    <source>
        <dbReference type="EMBL" id="GBH10041.1"/>
    </source>
</evidence>
<protein>
    <submittedName>
        <fullName evidence="1">Uncharacterized protein</fullName>
    </submittedName>
</protein>
<reference evidence="1 2" key="1">
    <citation type="submission" date="2018-04" db="EMBL/GenBank/DDBJ databases">
        <title>Draft genome sequence of Pseudomonas syringae pv. actinidiae biovar 1 strains isolated from kiwifruit in Kagawa prefecture.</title>
        <authorList>
            <person name="Tabuchi M."/>
            <person name="Saito M."/>
            <person name="Fujiwara S."/>
            <person name="Sasa N."/>
            <person name="Akimitsu K."/>
            <person name="Gomi K."/>
            <person name="Konishi-Sugita S."/>
            <person name="Hamano K."/>
            <person name="Kataoka I."/>
        </authorList>
    </citation>
    <scope>NUCLEOTIDE SEQUENCE [LARGE SCALE GENOMIC DNA]</scope>
    <source>
        <strain evidence="1 2">MAFF212206</strain>
    </source>
</reference>
<dbReference type="EMBL" id="BGJZ01000146">
    <property type="protein sequence ID" value="GBH10041.1"/>
    <property type="molecule type" value="Genomic_DNA"/>
</dbReference>
<accession>A0A2V0QB22</accession>
<comment type="caution">
    <text evidence="1">The sequence shown here is derived from an EMBL/GenBank/DDBJ whole genome shotgun (WGS) entry which is preliminary data.</text>
</comment>
<name>A0A2V0QB22_PSESF</name>
<sequence>MLLTLSTSILWICRILINVNSTPNAIKPKPISVDGSEILTSKYLATTGVSRVFHQGAAPSAAMPATSSTIAILYTGLPRTMRNTSSTNSLFFIYNRLHSNAV</sequence>
<dbReference type="Proteomes" id="UP000247480">
    <property type="component" value="Unassembled WGS sequence"/>
</dbReference>
<dbReference type="AlphaFoldDB" id="A0A2V0QB22"/>
<organism evidence="1 2">
    <name type="scientific">Pseudomonas syringae pv. actinidiae</name>
    <dbReference type="NCBI Taxonomy" id="103796"/>
    <lineage>
        <taxon>Bacteria</taxon>
        <taxon>Pseudomonadati</taxon>
        <taxon>Pseudomonadota</taxon>
        <taxon>Gammaproteobacteria</taxon>
        <taxon>Pseudomonadales</taxon>
        <taxon>Pseudomonadaceae</taxon>
        <taxon>Pseudomonas</taxon>
        <taxon>Pseudomonas syringae</taxon>
    </lineage>
</organism>
<proteinExistence type="predicted"/>
<gene>
    <name evidence="1" type="ORF">KPSA1_03450</name>
</gene>
<evidence type="ECO:0000313" key="2">
    <source>
        <dbReference type="Proteomes" id="UP000247480"/>
    </source>
</evidence>